<protein>
    <submittedName>
        <fullName evidence="1">Uncharacterized protein</fullName>
    </submittedName>
</protein>
<proteinExistence type="predicted"/>
<reference evidence="1" key="1">
    <citation type="submission" date="2018-05" db="EMBL/GenBank/DDBJ databases">
        <authorList>
            <person name="Lanie J.A."/>
            <person name="Ng W.-L."/>
            <person name="Kazmierczak K.M."/>
            <person name="Andrzejewski T.M."/>
            <person name="Davidsen T.M."/>
            <person name="Wayne K.J."/>
            <person name="Tettelin H."/>
            <person name="Glass J.I."/>
            <person name="Rusch D."/>
            <person name="Podicherti R."/>
            <person name="Tsui H.-C.T."/>
            <person name="Winkler M.E."/>
        </authorList>
    </citation>
    <scope>NUCLEOTIDE SEQUENCE</scope>
</reference>
<sequence length="25" mass="2563">MWRSLVAHLTGGQGVAGSNPVIPTN</sequence>
<accession>A0A382DI30</accession>
<name>A0A382DI30_9ZZZZ</name>
<gene>
    <name evidence="1" type="ORF">METZ01_LOCUS190586</name>
</gene>
<dbReference type="AntiFam" id="ANF00010">
    <property type="entry name" value="tRNA translation"/>
</dbReference>
<dbReference type="EMBL" id="UINC01039359">
    <property type="protein sequence ID" value="SVB37732.1"/>
    <property type="molecule type" value="Genomic_DNA"/>
</dbReference>
<dbReference type="AlphaFoldDB" id="A0A382DI30"/>
<organism evidence="1">
    <name type="scientific">marine metagenome</name>
    <dbReference type="NCBI Taxonomy" id="408172"/>
    <lineage>
        <taxon>unclassified sequences</taxon>
        <taxon>metagenomes</taxon>
        <taxon>ecological metagenomes</taxon>
    </lineage>
</organism>
<feature type="non-terminal residue" evidence="1">
    <location>
        <position position="25"/>
    </location>
</feature>
<evidence type="ECO:0000313" key="1">
    <source>
        <dbReference type="EMBL" id="SVB37732.1"/>
    </source>
</evidence>